<accession>A0A8J4DUP6</accession>
<evidence type="ECO:0000313" key="3">
    <source>
        <dbReference type="Proteomes" id="UP000619260"/>
    </source>
</evidence>
<sequence length="214" mass="22803">MTLDGYQGSGRVLVLRGPRGPAGAVLGYVWWFAAAAALAAAGWWTVAGYEGSRPVLSVLYGVLIFLVVFLPLGLIVAFGLNAAHLKGLDGGSGIPLAELSPEGVHVRYRGVRARERRRGLPDSPPYDAAAPWSVITGWRPGRGPFGEPVLVLDIDSPDELVTHPNPRGAPTYAARLREATSSPLAVRTPRAVSGELPALRRMLAEYGVHERPLS</sequence>
<keyword evidence="1" id="KW-0812">Transmembrane</keyword>
<evidence type="ECO:0000256" key="1">
    <source>
        <dbReference type="SAM" id="Phobius"/>
    </source>
</evidence>
<keyword evidence="1" id="KW-0472">Membrane</keyword>
<reference evidence="2" key="1">
    <citation type="submission" date="2021-01" db="EMBL/GenBank/DDBJ databases">
        <title>Whole genome shotgun sequence of Virgisporangium aliadipatigenens NBRC 105644.</title>
        <authorList>
            <person name="Komaki H."/>
            <person name="Tamura T."/>
        </authorList>
    </citation>
    <scope>NUCLEOTIDE SEQUENCE</scope>
    <source>
        <strain evidence="2">NBRC 105644</strain>
    </source>
</reference>
<keyword evidence="3" id="KW-1185">Reference proteome</keyword>
<gene>
    <name evidence="2" type="ORF">Val02_74920</name>
</gene>
<evidence type="ECO:0000313" key="2">
    <source>
        <dbReference type="EMBL" id="GIJ50606.1"/>
    </source>
</evidence>
<proteinExistence type="predicted"/>
<protein>
    <submittedName>
        <fullName evidence="2">Uncharacterized protein</fullName>
    </submittedName>
</protein>
<feature type="transmembrane region" description="Helical" evidence="1">
    <location>
        <begin position="25"/>
        <end position="46"/>
    </location>
</feature>
<dbReference type="AlphaFoldDB" id="A0A8J4DUP6"/>
<feature type="transmembrane region" description="Helical" evidence="1">
    <location>
        <begin position="58"/>
        <end position="80"/>
    </location>
</feature>
<dbReference type="Proteomes" id="UP000619260">
    <property type="component" value="Unassembled WGS sequence"/>
</dbReference>
<keyword evidence="1" id="KW-1133">Transmembrane helix</keyword>
<name>A0A8J4DUP6_9ACTN</name>
<organism evidence="2 3">
    <name type="scientific">Virgisporangium aliadipatigenens</name>
    <dbReference type="NCBI Taxonomy" id="741659"/>
    <lineage>
        <taxon>Bacteria</taxon>
        <taxon>Bacillati</taxon>
        <taxon>Actinomycetota</taxon>
        <taxon>Actinomycetes</taxon>
        <taxon>Micromonosporales</taxon>
        <taxon>Micromonosporaceae</taxon>
        <taxon>Virgisporangium</taxon>
    </lineage>
</organism>
<dbReference type="EMBL" id="BOPF01000037">
    <property type="protein sequence ID" value="GIJ50606.1"/>
    <property type="molecule type" value="Genomic_DNA"/>
</dbReference>
<dbReference type="RefSeq" id="WP_203904030.1">
    <property type="nucleotide sequence ID" value="NZ_BOPF01000037.1"/>
</dbReference>
<comment type="caution">
    <text evidence="2">The sequence shown here is derived from an EMBL/GenBank/DDBJ whole genome shotgun (WGS) entry which is preliminary data.</text>
</comment>